<name>A0ABV5WI99_9BACI</name>
<organism evidence="1 2">
    <name type="scientific">Ectobacillus funiculus</name>
    <dbReference type="NCBI Taxonomy" id="137993"/>
    <lineage>
        <taxon>Bacteria</taxon>
        <taxon>Bacillati</taxon>
        <taxon>Bacillota</taxon>
        <taxon>Bacilli</taxon>
        <taxon>Bacillales</taxon>
        <taxon>Bacillaceae</taxon>
        <taxon>Ectobacillus</taxon>
    </lineage>
</organism>
<proteinExistence type="predicted"/>
<protein>
    <recommendedName>
        <fullName evidence="3">Phage protein</fullName>
    </recommendedName>
</protein>
<evidence type="ECO:0008006" key="3">
    <source>
        <dbReference type="Google" id="ProtNLM"/>
    </source>
</evidence>
<evidence type="ECO:0000313" key="2">
    <source>
        <dbReference type="Proteomes" id="UP001589609"/>
    </source>
</evidence>
<evidence type="ECO:0000313" key="1">
    <source>
        <dbReference type="EMBL" id="MFB9760138.1"/>
    </source>
</evidence>
<dbReference type="EMBL" id="JBHMAF010000108">
    <property type="protein sequence ID" value="MFB9760138.1"/>
    <property type="molecule type" value="Genomic_DNA"/>
</dbReference>
<dbReference type="RefSeq" id="WP_379950467.1">
    <property type="nucleotide sequence ID" value="NZ_JBHMAF010000108.1"/>
</dbReference>
<sequence length="108" mass="12468">MSGEFRVHTIKEEVVIEANHNPNGTVKYHVCYGDVDWERNGKSLRTAVFILMSYNGKKNYQTPAHLTLDSEGITDFEKVYEALTYLRMKYLVSKNYEIEVHPPAVTVK</sequence>
<dbReference type="Proteomes" id="UP001589609">
    <property type="component" value="Unassembled WGS sequence"/>
</dbReference>
<accession>A0ABV5WI99</accession>
<reference evidence="1 2" key="1">
    <citation type="submission" date="2024-09" db="EMBL/GenBank/DDBJ databases">
        <authorList>
            <person name="Sun Q."/>
            <person name="Mori K."/>
        </authorList>
    </citation>
    <scope>NUCLEOTIDE SEQUENCE [LARGE SCALE GENOMIC DNA]</scope>
    <source>
        <strain evidence="1 2">JCM 11201</strain>
    </source>
</reference>
<comment type="caution">
    <text evidence="1">The sequence shown here is derived from an EMBL/GenBank/DDBJ whole genome shotgun (WGS) entry which is preliminary data.</text>
</comment>
<gene>
    <name evidence="1" type="ORF">ACFFMS_17380</name>
</gene>
<keyword evidence="2" id="KW-1185">Reference proteome</keyword>